<dbReference type="Proteomes" id="UP000003836">
    <property type="component" value="Unassembled WGS sequence"/>
</dbReference>
<dbReference type="EMBL" id="AFWI01000014">
    <property type="protein sequence ID" value="EGU58680.1"/>
    <property type="molecule type" value="Genomic_DNA"/>
</dbReference>
<dbReference type="RefSeq" id="WP_004742970.1">
    <property type="nucleotide sequence ID" value="NZ_AFWI01000014.1"/>
</dbReference>
<sequence>MLETKRLQLRQWKDSDIEPYCQINASEQVMRYFPSVDDKGREQSSSRPCTQLH</sequence>
<dbReference type="SUPFAM" id="SSF55729">
    <property type="entry name" value="Acyl-CoA N-acyltransferases (Nat)"/>
    <property type="match status" value="1"/>
</dbReference>
<evidence type="ECO:0008006" key="3">
    <source>
        <dbReference type="Google" id="ProtNLM"/>
    </source>
</evidence>
<comment type="caution">
    <text evidence="1">The sequence shown here is derived from an EMBL/GenBank/DDBJ whole genome shotgun (WGS) entry which is preliminary data.</text>
</comment>
<organism evidence="1 2">
    <name type="scientific">Vibrio tubiashii ATCC 19109</name>
    <dbReference type="NCBI Taxonomy" id="1051646"/>
    <lineage>
        <taxon>Bacteria</taxon>
        <taxon>Pseudomonadati</taxon>
        <taxon>Pseudomonadota</taxon>
        <taxon>Gammaproteobacteria</taxon>
        <taxon>Vibrionales</taxon>
        <taxon>Vibrionaceae</taxon>
        <taxon>Vibrio</taxon>
        <taxon>Vibrio oreintalis group</taxon>
    </lineage>
</organism>
<evidence type="ECO:0000313" key="1">
    <source>
        <dbReference type="EMBL" id="EGU58680.1"/>
    </source>
</evidence>
<dbReference type="InterPro" id="IPR016181">
    <property type="entry name" value="Acyl_CoA_acyltransferase"/>
</dbReference>
<reference evidence="1 2" key="1">
    <citation type="journal article" date="2012" name="Int. J. Syst. Evol. Microbiol.">
        <title>Vibrio caribbeanicus sp. nov., isolated from the marine sponge Scleritoderma cyanea.</title>
        <authorList>
            <person name="Hoffmann M."/>
            <person name="Monday S.R."/>
            <person name="Allard M.W."/>
            <person name="Strain E.A."/>
            <person name="Whittaker P."/>
            <person name="Naum M."/>
            <person name="McCarthy P.J."/>
            <person name="Lopez J.V."/>
            <person name="Fischer M."/>
            <person name="Brown E.W."/>
        </authorList>
    </citation>
    <scope>NUCLEOTIDE SEQUENCE [LARGE SCALE GENOMIC DNA]</scope>
    <source>
        <strain evidence="1 2">ATCC 19109</strain>
    </source>
</reference>
<name>A0ABN0DL47_9VIBR</name>
<evidence type="ECO:0000313" key="2">
    <source>
        <dbReference type="Proteomes" id="UP000003836"/>
    </source>
</evidence>
<proteinExistence type="predicted"/>
<keyword evidence="2" id="KW-1185">Reference proteome</keyword>
<protein>
    <recommendedName>
        <fullName evidence="3">Acetyltransferase</fullName>
    </recommendedName>
</protein>
<dbReference type="Gene3D" id="3.40.630.30">
    <property type="match status" value="1"/>
</dbReference>
<accession>A0ABN0DL47</accession>
<gene>
    <name evidence="1" type="ORF">VITU9109_22586</name>
</gene>